<dbReference type="Proteomes" id="UP000733379">
    <property type="component" value="Unassembled WGS sequence"/>
</dbReference>
<keyword evidence="7" id="KW-1185">Reference proteome</keyword>
<dbReference type="PRINTS" id="PR00039">
    <property type="entry name" value="HTHLYSR"/>
</dbReference>
<comment type="similarity">
    <text evidence="1">Belongs to the LysR transcriptional regulatory family.</text>
</comment>
<comment type="caution">
    <text evidence="6">The sequence shown here is derived from an EMBL/GenBank/DDBJ whole genome shotgun (WGS) entry which is preliminary data.</text>
</comment>
<sequence length="306" mass="33640">MDAGEELRGLDNNHLYALHALLVERTVTGAAARLERTQPTLSAALARLRRLFGDELLTRVGNHYRLTPFAEQLLPLVSVAVAAVERVFAARSQFDPAGSDRVFTVVSSDYGISVAGARLVALLSERAPGTAVRFRPVTPETLNRPPEFARTVDGVFMPRGYLDLPRTRDLYRDRWVCITSADNPAIGSELTMADLSRLPWVSTFDDPLGRGSAWRQMELLGVVPRVCATADSFLAMPYLVRNTGGIAMMQHRVAKSVAAALGIRTLELPFDAVPLVEAFWWHPIHDTDAGHAWFRAVLGEVAAQLN</sequence>
<name>A0ABS6B3A9_9NOCA</name>
<evidence type="ECO:0000256" key="4">
    <source>
        <dbReference type="ARBA" id="ARBA00023163"/>
    </source>
</evidence>
<dbReference type="InterPro" id="IPR037402">
    <property type="entry name" value="YidZ_PBP2"/>
</dbReference>
<evidence type="ECO:0000259" key="5">
    <source>
        <dbReference type="PROSITE" id="PS50931"/>
    </source>
</evidence>
<dbReference type="InterPro" id="IPR036388">
    <property type="entry name" value="WH-like_DNA-bd_sf"/>
</dbReference>
<dbReference type="SUPFAM" id="SSF46785">
    <property type="entry name" value="Winged helix' DNA-binding domain"/>
    <property type="match status" value="1"/>
</dbReference>
<dbReference type="SUPFAM" id="SSF53850">
    <property type="entry name" value="Periplasmic binding protein-like II"/>
    <property type="match status" value="1"/>
</dbReference>
<dbReference type="Pfam" id="PF00126">
    <property type="entry name" value="HTH_1"/>
    <property type="match status" value="1"/>
</dbReference>
<dbReference type="RefSeq" id="WP_215920207.1">
    <property type="nucleotide sequence ID" value="NZ_JAHKNI010000008.1"/>
</dbReference>
<dbReference type="PANTHER" id="PTHR30118">
    <property type="entry name" value="HTH-TYPE TRANSCRIPTIONAL REGULATOR LEUO-RELATED"/>
    <property type="match status" value="1"/>
</dbReference>
<evidence type="ECO:0000256" key="3">
    <source>
        <dbReference type="ARBA" id="ARBA00023125"/>
    </source>
</evidence>
<dbReference type="InterPro" id="IPR005119">
    <property type="entry name" value="LysR_subst-bd"/>
</dbReference>
<keyword evidence="4" id="KW-0804">Transcription</keyword>
<evidence type="ECO:0000256" key="2">
    <source>
        <dbReference type="ARBA" id="ARBA00023015"/>
    </source>
</evidence>
<keyword evidence="3" id="KW-0238">DNA-binding</keyword>
<accession>A0ABS6B3A9</accession>
<dbReference type="CDD" id="cd08417">
    <property type="entry name" value="PBP2_Nitroaromatics_like"/>
    <property type="match status" value="1"/>
</dbReference>
<reference evidence="6 7" key="1">
    <citation type="submission" date="2021-06" db="EMBL/GenBank/DDBJ databases">
        <title>Actinomycetes sequencing.</title>
        <authorList>
            <person name="Shan Q."/>
        </authorList>
    </citation>
    <scope>NUCLEOTIDE SEQUENCE [LARGE SCALE GENOMIC DNA]</scope>
    <source>
        <strain evidence="6 7">NEAU-G5</strain>
    </source>
</reference>
<dbReference type="Pfam" id="PF03466">
    <property type="entry name" value="LysR_substrate"/>
    <property type="match status" value="1"/>
</dbReference>
<dbReference type="InterPro" id="IPR000847">
    <property type="entry name" value="LysR_HTH_N"/>
</dbReference>
<evidence type="ECO:0000313" key="7">
    <source>
        <dbReference type="Proteomes" id="UP000733379"/>
    </source>
</evidence>
<proteinExistence type="inferred from homology"/>
<evidence type="ECO:0000256" key="1">
    <source>
        <dbReference type="ARBA" id="ARBA00009437"/>
    </source>
</evidence>
<gene>
    <name evidence="6" type="ORF">KO481_25075</name>
</gene>
<protein>
    <submittedName>
        <fullName evidence="6">LysR family transcriptional regulator</fullName>
    </submittedName>
</protein>
<dbReference type="EMBL" id="JAHKNI010000008">
    <property type="protein sequence ID" value="MBU3064788.1"/>
    <property type="molecule type" value="Genomic_DNA"/>
</dbReference>
<dbReference type="PROSITE" id="PS50931">
    <property type="entry name" value="HTH_LYSR"/>
    <property type="match status" value="1"/>
</dbReference>
<keyword evidence="2" id="KW-0805">Transcription regulation</keyword>
<dbReference type="Gene3D" id="3.40.190.10">
    <property type="entry name" value="Periplasmic binding protein-like II"/>
    <property type="match status" value="2"/>
</dbReference>
<dbReference type="InterPro" id="IPR036390">
    <property type="entry name" value="WH_DNA-bd_sf"/>
</dbReference>
<dbReference type="Gene3D" id="1.10.10.10">
    <property type="entry name" value="Winged helix-like DNA-binding domain superfamily/Winged helix DNA-binding domain"/>
    <property type="match status" value="1"/>
</dbReference>
<organism evidence="6 7">
    <name type="scientific">Nocardia albiluteola</name>
    <dbReference type="NCBI Taxonomy" id="2842303"/>
    <lineage>
        <taxon>Bacteria</taxon>
        <taxon>Bacillati</taxon>
        <taxon>Actinomycetota</taxon>
        <taxon>Actinomycetes</taxon>
        <taxon>Mycobacteriales</taxon>
        <taxon>Nocardiaceae</taxon>
        <taxon>Nocardia</taxon>
    </lineage>
</organism>
<evidence type="ECO:0000313" key="6">
    <source>
        <dbReference type="EMBL" id="MBU3064788.1"/>
    </source>
</evidence>
<feature type="domain" description="HTH lysR-type" evidence="5">
    <location>
        <begin position="10"/>
        <end position="67"/>
    </location>
</feature>
<dbReference type="PANTHER" id="PTHR30118:SF15">
    <property type="entry name" value="TRANSCRIPTIONAL REGULATORY PROTEIN"/>
    <property type="match status" value="1"/>
</dbReference>
<dbReference type="InterPro" id="IPR050389">
    <property type="entry name" value="LysR-type_TF"/>
</dbReference>